<evidence type="ECO:0008006" key="3">
    <source>
        <dbReference type="Google" id="ProtNLM"/>
    </source>
</evidence>
<name>A0A7I7U1I1_MYCPF</name>
<reference evidence="1 2" key="1">
    <citation type="journal article" date="2019" name="Emerg. Microbes Infect.">
        <title>Comprehensive subspecies identification of 175 nontuberculous mycobacteria species based on 7547 genomic profiles.</title>
        <authorList>
            <person name="Matsumoto Y."/>
            <person name="Kinjo T."/>
            <person name="Motooka D."/>
            <person name="Nabeya D."/>
            <person name="Jung N."/>
            <person name="Uechi K."/>
            <person name="Horii T."/>
            <person name="Iida T."/>
            <person name="Fujita J."/>
            <person name="Nakamura S."/>
        </authorList>
    </citation>
    <scope>NUCLEOTIDE SEQUENCE [LARGE SCALE GENOMIC DNA]</scope>
    <source>
        <strain evidence="1 2">JCM 6367</strain>
    </source>
</reference>
<dbReference type="Pfam" id="PF07366">
    <property type="entry name" value="SnoaL"/>
    <property type="match status" value="1"/>
</dbReference>
<gene>
    <name evidence="1" type="ORF">MPRF_11350</name>
</gene>
<sequence>MTESNKVLVRRFFTAVEDGDFDVFDEIVAQDYDDHLPGRPPGRESLKTYFRGLREAFPDLRLPIAQMIAEGDRVAVLNAVQGTHRGEFLGLAPTGRSVDAPAFQLYRIQDGRLAEHWEVADFATLQRQLTGPA</sequence>
<evidence type="ECO:0000313" key="1">
    <source>
        <dbReference type="EMBL" id="BBY74236.1"/>
    </source>
</evidence>
<dbReference type="InterPro" id="IPR032710">
    <property type="entry name" value="NTF2-like_dom_sf"/>
</dbReference>
<dbReference type="InterPro" id="IPR009959">
    <property type="entry name" value="Cyclase_SnoaL-like"/>
</dbReference>
<dbReference type="PANTHER" id="PTHR38436">
    <property type="entry name" value="POLYKETIDE CYCLASE SNOAL-LIKE DOMAIN"/>
    <property type="match status" value="1"/>
</dbReference>
<dbReference type="Gene3D" id="3.10.450.50">
    <property type="match status" value="1"/>
</dbReference>
<evidence type="ECO:0000313" key="2">
    <source>
        <dbReference type="Proteomes" id="UP000466554"/>
    </source>
</evidence>
<dbReference type="AlphaFoldDB" id="A0A7I7U1I1"/>
<dbReference type="SUPFAM" id="SSF54427">
    <property type="entry name" value="NTF2-like"/>
    <property type="match status" value="1"/>
</dbReference>
<dbReference type="RefSeq" id="WP_163765710.1">
    <property type="nucleotide sequence ID" value="NZ_AP022598.1"/>
</dbReference>
<organism evidence="1 2">
    <name type="scientific">Mycolicibacterium parafortuitum</name>
    <name type="common">Mycobacterium parafortuitum</name>
    <dbReference type="NCBI Taxonomy" id="39692"/>
    <lineage>
        <taxon>Bacteria</taxon>
        <taxon>Bacillati</taxon>
        <taxon>Actinomycetota</taxon>
        <taxon>Actinomycetes</taxon>
        <taxon>Mycobacteriales</taxon>
        <taxon>Mycobacteriaceae</taxon>
        <taxon>Mycolicibacterium</taxon>
    </lineage>
</organism>
<protein>
    <recommendedName>
        <fullName evidence="3">Ester cyclase</fullName>
    </recommendedName>
</protein>
<proteinExistence type="predicted"/>
<dbReference type="EMBL" id="AP022598">
    <property type="protein sequence ID" value="BBY74236.1"/>
    <property type="molecule type" value="Genomic_DNA"/>
</dbReference>
<dbReference type="GO" id="GO:0030638">
    <property type="term" value="P:polyketide metabolic process"/>
    <property type="evidence" value="ECO:0007669"/>
    <property type="project" value="InterPro"/>
</dbReference>
<dbReference type="PANTHER" id="PTHR38436:SF1">
    <property type="entry name" value="ESTER CYCLASE"/>
    <property type="match status" value="1"/>
</dbReference>
<accession>A0A7I7U1I1</accession>
<dbReference type="Proteomes" id="UP000466554">
    <property type="component" value="Chromosome"/>
</dbReference>